<accession>A0ABX5IKI1</accession>
<evidence type="ECO:0000313" key="2">
    <source>
        <dbReference type="Proteomes" id="UP000240859"/>
    </source>
</evidence>
<proteinExistence type="predicted"/>
<keyword evidence="1" id="KW-0238">DNA-binding</keyword>
<evidence type="ECO:0000313" key="1">
    <source>
        <dbReference type="EMBL" id="PTI62722.1"/>
    </source>
</evidence>
<organism evidence="1 2">
    <name type="scientific">Staphylococcus succinus</name>
    <dbReference type="NCBI Taxonomy" id="61015"/>
    <lineage>
        <taxon>Bacteria</taxon>
        <taxon>Bacillati</taxon>
        <taxon>Bacillota</taxon>
        <taxon>Bacilli</taxon>
        <taxon>Bacillales</taxon>
        <taxon>Staphylococcaceae</taxon>
        <taxon>Staphylococcus</taxon>
    </lineage>
</organism>
<name>A0ABX5IKI1_9STAP</name>
<dbReference type="EMBL" id="PZFR01000226">
    <property type="protein sequence ID" value="PTI62722.1"/>
    <property type="molecule type" value="Genomic_DNA"/>
</dbReference>
<comment type="caution">
    <text evidence="1">The sequence shown here is derived from an EMBL/GenBank/DDBJ whole genome shotgun (WGS) entry which is preliminary data.</text>
</comment>
<sequence>KDGSTIYFADFFEFESHQKDAKVKTITSYVIMDEGDV</sequence>
<dbReference type="Proteomes" id="UP000240859">
    <property type="component" value="Unassembled WGS sequence"/>
</dbReference>
<reference evidence="1 2" key="1">
    <citation type="journal article" date="2016" name="Front. Microbiol.">
        <title>Comprehensive Phylogenetic Analysis of Bovine Non-aureus Staphylococci Species Based on Whole-Genome Sequencing.</title>
        <authorList>
            <person name="Naushad S."/>
            <person name="Barkema H.W."/>
            <person name="Luby C."/>
            <person name="Condas L.A."/>
            <person name="Nobrega D.B."/>
            <person name="Carson D.A."/>
            <person name="De Buck J."/>
        </authorList>
    </citation>
    <scope>NUCLEOTIDE SEQUENCE [LARGE SCALE GENOMIC DNA]</scope>
    <source>
        <strain evidence="1 2">SNUC 1084</strain>
    </source>
</reference>
<keyword evidence="2" id="KW-1185">Reference proteome</keyword>
<protein>
    <submittedName>
        <fullName evidence="1">DNA-binding protein</fullName>
    </submittedName>
</protein>
<gene>
    <name evidence="1" type="ORF">BU057_13930</name>
</gene>
<dbReference type="GO" id="GO:0003677">
    <property type="term" value="F:DNA binding"/>
    <property type="evidence" value="ECO:0007669"/>
    <property type="project" value="UniProtKB-KW"/>
</dbReference>
<feature type="non-terminal residue" evidence="1">
    <location>
        <position position="1"/>
    </location>
</feature>